<proteinExistence type="predicted"/>
<dbReference type="EMBL" id="JAGQLN010000025">
    <property type="protein sequence ID" value="MCA9377210.1"/>
    <property type="molecule type" value="Genomic_DNA"/>
</dbReference>
<gene>
    <name evidence="1" type="ORF">KC685_04815</name>
</gene>
<dbReference type="Proteomes" id="UP000741282">
    <property type="component" value="Unassembled WGS sequence"/>
</dbReference>
<evidence type="ECO:0000313" key="2">
    <source>
        <dbReference type="Proteomes" id="UP000741282"/>
    </source>
</evidence>
<comment type="caution">
    <text evidence="1">The sequence shown here is derived from an EMBL/GenBank/DDBJ whole genome shotgun (WGS) entry which is preliminary data.</text>
</comment>
<reference evidence="1" key="2">
    <citation type="journal article" date="2021" name="Microbiome">
        <title>Successional dynamics and alternative stable states in a saline activated sludge microbial community over 9 years.</title>
        <authorList>
            <person name="Wang Y."/>
            <person name="Ye J."/>
            <person name="Ju F."/>
            <person name="Liu L."/>
            <person name="Boyd J.A."/>
            <person name="Deng Y."/>
            <person name="Parks D.H."/>
            <person name="Jiang X."/>
            <person name="Yin X."/>
            <person name="Woodcroft B.J."/>
            <person name="Tyson G.W."/>
            <person name="Hugenholtz P."/>
            <person name="Polz M.F."/>
            <person name="Zhang T."/>
        </authorList>
    </citation>
    <scope>NUCLEOTIDE SEQUENCE</scope>
    <source>
        <strain evidence="1">HKST-UBA17</strain>
    </source>
</reference>
<protein>
    <submittedName>
        <fullName evidence="1">Uncharacterized protein</fullName>
    </submittedName>
</protein>
<evidence type="ECO:0000313" key="1">
    <source>
        <dbReference type="EMBL" id="MCA9377210.1"/>
    </source>
</evidence>
<sequence length="80" mass="8659">MSTQGVEILTDDQPPEVVCDVSTDPDGLAMGLFGTDTQVMGVTELAKELFEAVRQNPDGTELAEKFFEAVRQNPDVTELA</sequence>
<name>A0A955KYF8_9BACT</name>
<reference evidence="1" key="1">
    <citation type="submission" date="2020-04" db="EMBL/GenBank/DDBJ databases">
        <authorList>
            <person name="Zhang T."/>
        </authorList>
    </citation>
    <scope>NUCLEOTIDE SEQUENCE</scope>
    <source>
        <strain evidence="1">HKST-UBA17</strain>
    </source>
</reference>
<dbReference type="AlphaFoldDB" id="A0A955KYF8"/>
<feature type="non-terminal residue" evidence="1">
    <location>
        <position position="80"/>
    </location>
</feature>
<accession>A0A955KYF8</accession>
<organism evidence="1 2">
    <name type="scientific">Candidatus Dojkabacteria bacterium</name>
    <dbReference type="NCBI Taxonomy" id="2099670"/>
    <lineage>
        <taxon>Bacteria</taxon>
        <taxon>Candidatus Dojkabacteria</taxon>
    </lineage>
</organism>